<gene>
    <name evidence="4" type="ORF">ZIOFF_010402</name>
</gene>
<feature type="region of interest" description="Disordered" evidence="3">
    <location>
        <begin position="134"/>
        <end position="189"/>
    </location>
</feature>
<sequence>MDSVGSGWWSEEETHVVFSPQSLSLFGEGISLVFSRWTALQMAVENACGGRESRHKSEELTSTILTWFSQSKGPLYIDDLENMLEENMLNLFNTEIDDGSIEEVAEELMIMHEDFLKGNFESIEKLRKSGPVISSVAQSKQIGNHDSEDESSDDEVSEMIVDEPKVSEMVAESPKPEQVPDEDGWSTVTSKRNKGKKFTIKGGHSDSFFHFKAKRTPFFRSINSLDLARSVGAIELGRLGEVAASWVAVRSSTFASDMPAYCSAAASQREVVATAASAREGRPPLTEQIVGVWLDRLLVFCLVCILFPNR</sequence>
<comment type="similarity">
    <text evidence="1">Belongs to the TSR2 family.</text>
</comment>
<evidence type="ECO:0000313" key="4">
    <source>
        <dbReference type="EMBL" id="KAG6528251.1"/>
    </source>
</evidence>
<evidence type="ECO:0000256" key="1">
    <source>
        <dbReference type="ARBA" id="ARBA00006524"/>
    </source>
</evidence>
<dbReference type="AlphaFoldDB" id="A0A8J5HIS0"/>
<protein>
    <recommendedName>
        <fullName evidence="6">Pre-rRNA-processing protein TSR2 homolog</fullName>
    </recommendedName>
</protein>
<reference evidence="4 5" key="1">
    <citation type="submission" date="2020-08" db="EMBL/GenBank/DDBJ databases">
        <title>Plant Genome Project.</title>
        <authorList>
            <person name="Zhang R.-G."/>
        </authorList>
    </citation>
    <scope>NUCLEOTIDE SEQUENCE [LARGE SCALE GENOMIC DNA]</scope>
    <source>
        <tissue evidence="4">Rhizome</tissue>
    </source>
</reference>
<dbReference type="Pfam" id="PF10273">
    <property type="entry name" value="WGG"/>
    <property type="match status" value="1"/>
</dbReference>
<feature type="compositionally biased region" description="Polar residues" evidence="3">
    <location>
        <begin position="135"/>
        <end position="144"/>
    </location>
</feature>
<accession>A0A8J5HIS0</accession>
<dbReference type="Proteomes" id="UP000734854">
    <property type="component" value="Unassembled WGS sequence"/>
</dbReference>
<proteinExistence type="inferred from homology"/>
<evidence type="ECO:0000256" key="2">
    <source>
        <dbReference type="ARBA" id="ARBA00022552"/>
    </source>
</evidence>
<dbReference type="PANTHER" id="PTHR21250">
    <property type="entry name" value="PRE-RRNA-PROCESSING PROTEIN TSR2 HOMOLOG"/>
    <property type="match status" value="1"/>
</dbReference>
<evidence type="ECO:0000256" key="3">
    <source>
        <dbReference type="SAM" id="MobiDB-lite"/>
    </source>
</evidence>
<evidence type="ECO:0008006" key="6">
    <source>
        <dbReference type="Google" id="ProtNLM"/>
    </source>
</evidence>
<dbReference type="InterPro" id="IPR019398">
    <property type="entry name" value="Pre-rRNA_process_TSR2"/>
</dbReference>
<comment type="caution">
    <text evidence="4">The sequence shown here is derived from an EMBL/GenBank/DDBJ whole genome shotgun (WGS) entry which is preliminary data.</text>
</comment>
<name>A0A8J5HIS0_ZINOF</name>
<keyword evidence="2" id="KW-0698">rRNA processing</keyword>
<dbReference type="EMBL" id="JACMSC010000003">
    <property type="protein sequence ID" value="KAG6528251.1"/>
    <property type="molecule type" value="Genomic_DNA"/>
</dbReference>
<evidence type="ECO:0000313" key="5">
    <source>
        <dbReference type="Proteomes" id="UP000734854"/>
    </source>
</evidence>
<dbReference type="GO" id="GO:0006364">
    <property type="term" value="P:rRNA processing"/>
    <property type="evidence" value="ECO:0007669"/>
    <property type="project" value="UniProtKB-KW"/>
</dbReference>
<keyword evidence="5" id="KW-1185">Reference proteome</keyword>
<feature type="compositionally biased region" description="Acidic residues" evidence="3">
    <location>
        <begin position="147"/>
        <end position="161"/>
    </location>
</feature>
<organism evidence="4 5">
    <name type="scientific">Zingiber officinale</name>
    <name type="common">Ginger</name>
    <name type="synonym">Amomum zingiber</name>
    <dbReference type="NCBI Taxonomy" id="94328"/>
    <lineage>
        <taxon>Eukaryota</taxon>
        <taxon>Viridiplantae</taxon>
        <taxon>Streptophyta</taxon>
        <taxon>Embryophyta</taxon>
        <taxon>Tracheophyta</taxon>
        <taxon>Spermatophyta</taxon>
        <taxon>Magnoliopsida</taxon>
        <taxon>Liliopsida</taxon>
        <taxon>Zingiberales</taxon>
        <taxon>Zingiberaceae</taxon>
        <taxon>Zingiber</taxon>
    </lineage>
</organism>